<name>A0A5M6BVN8_9TREE</name>
<feature type="compositionally biased region" description="Polar residues" evidence="1">
    <location>
        <begin position="786"/>
        <end position="812"/>
    </location>
</feature>
<feature type="compositionally biased region" description="Polar residues" evidence="1">
    <location>
        <begin position="829"/>
        <end position="840"/>
    </location>
</feature>
<feature type="compositionally biased region" description="Low complexity" evidence="1">
    <location>
        <begin position="89"/>
        <end position="106"/>
    </location>
</feature>
<evidence type="ECO:0000256" key="1">
    <source>
        <dbReference type="SAM" id="MobiDB-lite"/>
    </source>
</evidence>
<evidence type="ECO:0000313" key="3">
    <source>
        <dbReference type="Proteomes" id="UP000322225"/>
    </source>
</evidence>
<feature type="region of interest" description="Disordered" evidence="1">
    <location>
        <begin position="184"/>
        <end position="274"/>
    </location>
</feature>
<feature type="compositionally biased region" description="Basic and acidic residues" evidence="1">
    <location>
        <begin position="145"/>
        <end position="154"/>
    </location>
</feature>
<sequence length="959" mass="104300">MPSSAAAIMLPLIKTRSRTSKRSSSSKSEQQPPDHQSSFLPFKTKNASSSSSSSRQSAPAQSSIPRSTSYSPLPTPPNDGGFTDLGKRSFSPFSTTTTTATSPTASLRKGSFGSMPSIQGVFQDALDGSAKSKKSLSVSPFRKVSKIDGRRDTLELPMQKPPPSSSNVPRGELDMEDWEWDVFTPPITPTSIAMERESKAATSIRASSERDQKVRRRLPSLRPPPPPPLLTSFGPSPSTSRASSKSHRSSLQSLDEHDRVDAGSMITKGSSWINPDEEADLDEVEMRAVEVLEHLSGHLMRDGYGYGTGPRDGSGHTKTPTRSKRNTATSSTITQHGPTLNLRRQSETRSTIRSRREMEKRTSSLTSHHLSVNTARTPLPHNRLLPPHSAIPPTPNTAPPQYEQLAQGPGQAEINDLMELSRELAMRPGLPRSISAMEAGAFAASPVGGNEDGDSPVMEEKRALLCGRHAPSTPPNYVDCERERTTTDSSLDCPLQRLTSLISPTSSRSTKAMYQTQQGPSPIRSGLATRILRPKRDSSSQSSISDATASRSARKIGALIPRDELSRTVSYEGRSGNHHDNFGVSAFSFLASDDDPRAAMGGMYGDALREKTQTPDHMVDRSDSPTPPYIIPPSERSKIGVRGRRGSSQSSGSDSSHEHRVIEKRSELKISIGPQDTSSDFSSPSSPSPQTMRAKSKTTRRPVLSPLKLDSDPKSFWHDMQGDVEVVTKTPGPVPPPRPRRRHRRKDDKVDAATFASSDLAQISERSSISTFTSESTTPSPVFTLRSDSTMSTQTKTRPQTMSMSSAPVPSSNDKESSQIDFMELSLASMVSPNPSTSTTDRNDPSHRHEINSGFNSPTPSSFSLLPPLPTSTPFMHDSRSQTSNGIIITTTTTTAISPSLRTIISASASASGRQELDMMDSMSFDESVDEMMVLDQRKAWLASKPLRRMRRDGHGVEV</sequence>
<feature type="region of interest" description="Disordered" evidence="1">
    <location>
        <begin position="1"/>
        <end position="172"/>
    </location>
</feature>
<dbReference type="EMBL" id="CP144064">
    <property type="protein sequence ID" value="WWD22875.1"/>
    <property type="molecule type" value="Genomic_DNA"/>
</dbReference>
<protein>
    <submittedName>
        <fullName evidence="2">Uncharacterized protein</fullName>
    </submittedName>
</protein>
<feature type="region of interest" description="Disordered" evidence="1">
    <location>
        <begin position="612"/>
        <end position="751"/>
    </location>
</feature>
<dbReference type="Proteomes" id="UP000322225">
    <property type="component" value="Chromosome 14"/>
</dbReference>
<gene>
    <name evidence="2" type="ORF">CI109_107370</name>
</gene>
<feature type="region of interest" description="Disordered" evidence="1">
    <location>
        <begin position="770"/>
        <end position="862"/>
    </location>
</feature>
<feature type="compositionally biased region" description="Low complexity" evidence="1">
    <location>
        <begin position="674"/>
        <end position="691"/>
    </location>
</feature>
<feature type="compositionally biased region" description="Low complexity" evidence="1">
    <location>
        <begin position="539"/>
        <end position="551"/>
    </location>
</feature>
<feature type="compositionally biased region" description="Low complexity" evidence="1">
    <location>
        <begin position="230"/>
        <end position="253"/>
    </location>
</feature>
<feature type="compositionally biased region" description="Polar residues" evidence="1">
    <location>
        <begin position="29"/>
        <end position="39"/>
    </location>
</feature>
<feature type="compositionally biased region" description="Pro residues" evidence="1">
    <location>
        <begin position="389"/>
        <end position="398"/>
    </location>
</feature>
<dbReference type="KEGG" id="ksn:43589999"/>
<reference evidence="2" key="2">
    <citation type="submission" date="2024-01" db="EMBL/GenBank/DDBJ databases">
        <title>Comparative genomics of Cryptococcus and Kwoniella reveals pathogenesis evolution and contrasting modes of karyotype evolution via chromosome fusion or intercentromeric recombination.</title>
        <authorList>
            <person name="Coelho M.A."/>
            <person name="David-Palma M."/>
            <person name="Shea T."/>
            <person name="Bowers K."/>
            <person name="McGinley-Smith S."/>
            <person name="Mohammad A.W."/>
            <person name="Gnirke A."/>
            <person name="Yurkov A.M."/>
            <person name="Nowrousian M."/>
            <person name="Sun S."/>
            <person name="Cuomo C.A."/>
            <person name="Heitman J."/>
        </authorList>
    </citation>
    <scope>NUCLEOTIDE SEQUENCE</scope>
    <source>
        <strain evidence="2">CBS 12478</strain>
    </source>
</reference>
<feature type="compositionally biased region" description="Basic and acidic residues" evidence="1">
    <location>
        <begin position="841"/>
        <end position="851"/>
    </location>
</feature>
<feature type="compositionally biased region" description="Basic and acidic residues" evidence="1">
    <location>
        <begin position="612"/>
        <end position="623"/>
    </location>
</feature>
<dbReference type="RefSeq" id="XP_031859854.1">
    <property type="nucleotide sequence ID" value="XM_032005847.1"/>
</dbReference>
<evidence type="ECO:0000313" key="2">
    <source>
        <dbReference type="EMBL" id="WWD22875.1"/>
    </source>
</evidence>
<organism evidence="2 3">
    <name type="scientific">Kwoniella shandongensis</name>
    <dbReference type="NCBI Taxonomy" id="1734106"/>
    <lineage>
        <taxon>Eukaryota</taxon>
        <taxon>Fungi</taxon>
        <taxon>Dikarya</taxon>
        <taxon>Basidiomycota</taxon>
        <taxon>Agaricomycotina</taxon>
        <taxon>Tremellomycetes</taxon>
        <taxon>Tremellales</taxon>
        <taxon>Cryptococcaceae</taxon>
        <taxon>Kwoniella</taxon>
    </lineage>
</organism>
<feature type="compositionally biased region" description="Polar residues" evidence="1">
    <location>
        <begin position="326"/>
        <end position="338"/>
    </location>
</feature>
<dbReference type="OrthoDB" id="2564993at2759"/>
<feature type="compositionally biased region" description="Polar residues" evidence="1">
    <location>
        <begin position="497"/>
        <end position="520"/>
    </location>
</feature>
<feature type="region of interest" description="Disordered" evidence="1">
    <location>
        <begin position="533"/>
        <end position="552"/>
    </location>
</feature>
<feature type="compositionally biased region" description="Basic and acidic residues" evidence="1">
    <location>
        <begin position="709"/>
        <end position="721"/>
    </location>
</feature>
<feature type="compositionally biased region" description="Low complexity" evidence="1">
    <location>
        <begin position="770"/>
        <end position="784"/>
    </location>
</feature>
<proteinExistence type="predicted"/>
<feature type="region of interest" description="Disordered" evidence="1">
    <location>
        <begin position="467"/>
        <end position="526"/>
    </location>
</feature>
<accession>A0A5M6BVN8</accession>
<reference evidence="2" key="1">
    <citation type="submission" date="2017-08" db="EMBL/GenBank/DDBJ databases">
        <authorList>
            <person name="Cuomo C."/>
            <person name="Billmyre B."/>
            <person name="Heitman J."/>
        </authorList>
    </citation>
    <scope>NUCLEOTIDE SEQUENCE</scope>
    <source>
        <strain evidence="2">CBS 12478</strain>
    </source>
</reference>
<keyword evidence="3" id="KW-1185">Reference proteome</keyword>
<dbReference type="GeneID" id="43589999"/>
<feature type="region of interest" description="Disordered" evidence="1">
    <location>
        <begin position="301"/>
        <end position="408"/>
    </location>
</feature>
<feature type="compositionally biased region" description="Low complexity" evidence="1">
    <location>
        <begin position="47"/>
        <end position="63"/>
    </location>
</feature>
<feature type="compositionally biased region" description="Basic and acidic residues" evidence="1">
    <location>
        <begin position="655"/>
        <end position="668"/>
    </location>
</feature>
<dbReference type="AlphaFoldDB" id="A0A5M6BVN8"/>
<feature type="compositionally biased region" description="Polar residues" evidence="1">
    <location>
        <begin position="363"/>
        <end position="376"/>
    </location>
</feature>